<dbReference type="SUPFAM" id="SSF52218">
    <property type="entry name" value="Flavoproteins"/>
    <property type="match status" value="1"/>
</dbReference>
<dbReference type="PIRSF" id="PIRSF005243">
    <property type="entry name" value="ROO"/>
    <property type="match status" value="1"/>
</dbReference>
<protein>
    <submittedName>
        <fullName evidence="7">FprA family A-type flavoprotein</fullName>
    </submittedName>
</protein>
<dbReference type="PANTHER" id="PTHR32145">
    <property type="entry name" value="DIFLAVIN FLAVOPROTEIN A 2-RELATED"/>
    <property type="match status" value="1"/>
</dbReference>
<comment type="similarity">
    <text evidence="2">In the N-terminal section; belongs to the zinc metallo-hydrolase group 3 family.</text>
</comment>
<evidence type="ECO:0000256" key="5">
    <source>
        <dbReference type="ARBA" id="ARBA00023004"/>
    </source>
</evidence>
<dbReference type="GO" id="GO:0009055">
    <property type="term" value="F:electron transfer activity"/>
    <property type="evidence" value="ECO:0007669"/>
    <property type="project" value="InterPro"/>
</dbReference>
<dbReference type="SUPFAM" id="SSF56281">
    <property type="entry name" value="Metallo-hydrolase/oxidoreductase"/>
    <property type="match status" value="1"/>
</dbReference>
<evidence type="ECO:0000256" key="2">
    <source>
        <dbReference type="ARBA" id="ARBA00007121"/>
    </source>
</evidence>
<dbReference type="InterPro" id="IPR029039">
    <property type="entry name" value="Flavoprotein-like_sf"/>
</dbReference>
<proteinExistence type="inferred from homology"/>
<dbReference type="PROSITE" id="PS50902">
    <property type="entry name" value="FLAVODOXIN_LIKE"/>
    <property type="match status" value="1"/>
</dbReference>
<feature type="domain" description="Flavodoxin-like" evidence="6">
    <location>
        <begin position="253"/>
        <end position="392"/>
    </location>
</feature>
<dbReference type="Gene3D" id="3.60.15.10">
    <property type="entry name" value="Ribonuclease Z/Hydroxyacylglutathione hydrolase-like"/>
    <property type="match status" value="1"/>
</dbReference>
<dbReference type="Pfam" id="PF00258">
    <property type="entry name" value="Flavodoxin_1"/>
    <property type="match status" value="1"/>
</dbReference>
<evidence type="ECO:0000256" key="4">
    <source>
        <dbReference type="ARBA" id="ARBA00022982"/>
    </source>
</evidence>
<evidence type="ECO:0000313" key="8">
    <source>
        <dbReference type="Proteomes" id="UP000467132"/>
    </source>
</evidence>
<dbReference type="GO" id="GO:0010181">
    <property type="term" value="F:FMN binding"/>
    <property type="evidence" value="ECO:0007669"/>
    <property type="project" value="InterPro"/>
</dbReference>
<dbReference type="InterPro" id="IPR051285">
    <property type="entry name" value="NADH_oxidoreductase_modular"/>
</dbReference>
<keyword evidence="3" id="KW-0813">Transport</keyword>
<dbReference type="InterPro" id="IPR001279">
    <property type="entry name" value="Metallo-B-lactamas"/>
</dbReference>
<keyword evidence="4" id="KW-0249">Electron transport</keyword>
<dbReference type="OrthoDB" id="9807946at2"/>
<dbReference type="EMBL" id="QXXA01000006">
    <property type="protein sequence ID" value="NBI06555.1"/>
    <property type="molecule type" value="Genomic_DNA"/>
</dbReference>
<evidence type="ECO:0000256" key="1">
    <source>
        <dbReference type="ARBA" id="ARBA00001962"/>
    </source>
</evidence>
<evidence type="ECO:0000256" key="3">
    <source>
        <dbReference type="ARBA" id="ARBA00022448"/>
    </source>
</evidence>
<keyword evidence="5" id="KW-0408">Iron</keyword>
<dbReference type="InterPro" id="IPR008254">
    <property type="entry name" value="Flavodoxin/NO_synth"/>
</dbReference>
<accession>A0A845QVK2</accession>
<dbReference type="InterPro" id="IPR036866">
    <property type="entry name" value="RibonucZ/Hydroxyglut_hydro"/>
</dbReference>
<dbReference type="Gene3D" id="3.40.50.360">
    <property type="match status" value="1"/>
</dbReference>
<name>A0A845QVK2_9CLOT</name>
<dbReference type="CDD" id="cd07709">
    <property type="entry name" value="flavodiiron_proteins_MBL-fold"/>
    <property type="match status" value="1"/>
</dbReference>
<comment type="caution">
    <text evidence="7">The sequence shown here is derived from an EMBL/GenBank/DDBJ whole genome shotgun (WGS) entry which is preliminary data.</text>
</comment>
<dbReference type="InterPro" id="IPR045761">
    <property type="entry name" value="ODP_dom"/>
</dbReference>
<evidence type="ECO:0000259" key="6">
    <source>
        <dbReference type="PROSITE" id="PS50902"/>
    </source>
</evidence>
<dbReference type="InterPro" id="IPR016440">
    <property type="entry name" value="Rubredoxin-O_OxRdtase"/>
</dbReference>
<dbReference type="Pfam" id="PF19583">
    <property type="entry name" value="ODP"/>
    <property type="match status" value="1"/>
</dbReference>
<sequence>MDNTKILDLNKDVKWIGILDPTLITFDVVMETKYGTTYNSYFIDADKKAIVETSKETYKTDYIEKVKRVVNPEEIEYIIMNHTEPDHSSNLKDLLKIAPNATVVASKSAINFLKHMINFEFNYMEVKDGDTLDLGNKTLRFISAPFLHWPDTMYTYLEEDKILFTCDSFGCHYCDEKMFDDEVGNFDDAFKYYFDVILKPFSSFMLKAIDKIEDLDIDILAPGHGPILRSNWKKYVNWSKELSEPIEKEEKKIFIPYVSAYGNTKKMAEKIKEGIESVENITVNLEDIEHMDQFELEEKIEHSNAIIIGSPTINQNTLLPIYKLFAVMNPITNRGKLAAVFGSYGWGGEAIRIIEDNIKNHKLKLAMDSLKTTFVPYEETYDKCFEFGKEFAEKVLGKVKSSN</sequence>
<dbReference type="AlphaFoldDB" id="A0A845QVK2"/>
<dbReference type="GO" id="GO:0046872">
    <property type="term" value="F:metal ion binding"/>
    <property type="evidence" value="ECO:0007669"/>
    <property type="project" value="InterPro"/>
</dbReference>
<dbReference type="SMART" id="SM00849">
    <property type="entry name" value="Lactamase_B"/>
    <property type="match status" value="1"/>
</dbReference>
<keyword evidence="8" id="KW-1185">Reference proteome</keyword>
<dbReference type="Proteomes" id="UP000467132">
    <property type="component" value="Unassembled WGS sequence"/>
</dbReference>
<dbReference type="GO" id="GO:0016651">
    <property type="term" value="F:oxidoreductase activity, acting on NAD(P)H"/>
    <property type="evidence" value="ECO:0007669"/>
    <property type="project" value="UniProtKB-ARBA"/>
</dbReference>
<evidence type="ECO:0000313" key="7">
    <source>
        <dbReference type="EMBL" id="NBI06555.1"/>
    </source>
</evidence>
<organism evidence="7 8">
    <name type="scientific">Senegalia massiliensis</name>
    <dbReference type="NCBI Taxonomy" id="1720316"/>
    <lineage>
        <taxon>Bacteria</taxon>
        <taxon>Bacillati</taxon>
        <taxon>Bacillota</taxon>
        <taxon>Clostridia</taxon>
        <taxon>Eubacteriales</taxon>
        <taxon>Clostridiaceae</taxon>
        <taxon>Senegalia</taxon>
    </lineage>
</organism>
<dbReference type="PANTHER" id="PTHR32145:SF11">
    <property type="entry name" value="DIFLAVIN FLAVOPROTEIN A 2-RELATED"/>
    <property type="match status" value="1"/>
</dbReference>
<reference evidence="7 8" key="1">
    <citation type="submission" date="2018-08" db="EMBL/GenBank/DDBJ databases">
        <title>Murine metabolic-syndrome-specific gut microbial biobank.</title>
        <authorList>
            <person name="Liu C."/>
        </authorList>
    </citation>
    <scope>NUCLEOTIDE SEQUENCE [LARGE SCALE GENOMIC DNA]</scope>
    <source>
        <strain evidence="7 8">583</strain>
    </source>
</reference>
<comment type="cofactor">
    <cofactor evidence="1">
        <name>Fe cation</name>
        <dbReference type="ChEBI" id="CHEBI:24875"/>
    </cofactor>
</comment>
<gene>
    <name evidence="7" type="ORF">D3Z33_06735</name>
</gene>